<organism evidence="2 3">
    <name type="scientific">Sulfobacillus acidophilus (strain ATCC 700253 / DSM 10332 / NAL)</name>
    <dbReference type="NCBI Taxonomy" id="679936"/>
    <lineage>
        <taxon>Bacteria</taxon>
        <taxon>Bacillati</taxon>
        <taxon>Bacillota</taxon>
        <taxon>Clostridia</taxon>
        <taxon>Eubacteriales</taxon>
        <taxon>Clostridiales Family XVII. Incertae Sedis</taxon>
        <taxon>Sulfobacillus</taxon>
    </lineage>
</organism>
<evidence type="ECO:0000313" key="2">
    <source>
        <dbReference type="EMBL" id="AEW04774.1"/>
    </source>
</evidence>
<reference evidence="2 3" key="2">
    <citation type="journal article" date="2012" name="Stand. Genomic Sci.">
        <title>Complete genome sequence of the moderately thermophilic mineral-sulfide-oxidizing firmicute Sulfobacillus acidophilus type strain (NAL(T)).</title>
        <authorList>
            <person name="Anderson I."/>
            <person name="Chertkov O."/>
            <person name="Chen A."/>
            <person name="Saunders E."/>
            <person name="Lapidus A."/>
            <person name="Nolan M."/>
            <person name="Lucas S."/>
            <person name="Hammon N."/>
            <person name="Deshpande S."/>
            <person name="Cheng J.F."/>
            <person name="Han C."/>
            <person name="Tapia R."/>
            <person name="Goodwin L.A."/>
            <person name="Pitluck S."/>
            <person name="Liolios K."/>
            <person name="Pagani I."/>
            <person name="Ivanova N."/>
            <person name="Mikhailova N."/>
            <person name="Pati A."/>
            <person name="Palaniappan K."/>
            <person name="Land M."/>
            <person name="Pan C."/>
            <person name="Rohde M."/>
            <person name="Pukall R."/>
            <person name="Goker M."/>
            <person name="Detter J.C."/>
            <person name="Woyke T."/>
            <person name="Bristow J."/>
            <person name="Eisen J.A."/>
            <person name="Markowitz V."/>
            <person name="Hugenholtz P."/>
            <person name="Kyrpides N.C."/>
            <person name="Klenk H.P."/>
            <person name="Mavromatis K."/>
        </authorList>
    </citation>
    <scope>NUCLEOTIDE SEQUENCE [LARGE SCALE GENOMIC DNA]</scope>
    <source>
        <strain evidence="3">ATCC 700253 / DSM 10332 / NAL</strain>
    </source>
</reference>
<keyword evidence="1" id="KW-0812">Transmembrane</keyword>
<reference evidence="3" key="1">
    <citation type="submission" date="2011-12" db="EMBL/GenBank/DDBJ databases">
        <title>The complete genome of chromosome of Sulfobacillus acidophilus DSM 10332.</title>
        <authorList>
            <person name="Lucas S."/>
            <person name="Han J."/>
            <person name="Lapidus A."/>
            <person name="Bruce D."/>
            <person name="Goodwin L."/>
            <person name="Pitluck S."/>
            <person name="Peters L."/>
            <person name="Kyrpides N."/>
            <person name="Mavromatis K."/>
            <person name="Ivanova N."/>
            <person name="Mikhailova N."/>
            <person name="Chertkov O."/>
            <person name="Saunders E."/>
            <person name="Detter J.C."/>
            <person name="Tapia R."/>
            <person name="Han C."/>
            <person name="Land M."/>
            <person name="Hauser L."/>
            <person name="Markowitz V."/>
            <person name="Cheng J.-F."/>
            <person name="Hugenholtz P."/>
            <person name="Woyke T."/>
            <person name="Wu D."/>
            <person name="Pukall R."/>
            <person name="Gehrich-Schroeter G."/>
            <person name="Schneider S."/>
            <person name="Klenk H.-P."/>
            <person name="Eisen J.A."/>
        </authorList>
    </citation>
    <scope>NUCLEOTIDE SEQUENCE [LARGE SCALE GENOMIC DNA]</scope>
    <source>
        <strain evidence="3">ATCC 700253 / DSM 10332 / NAL</strain>
    </source>
</reference>
<name>G8TVT0_SULAD</name>
<dbReference type="HOGENOM" id="CLU_3104623_0_0_9"/>
<keyword evidence="3" id="KW-1185">Reference proteome</keyword>
<accession>G8TVT0</accession>
<keyword evidence="1" id="KW-1133">Transmembrane helix</keyword>
<sequence>MWLVIGLVLLAIWFIGFFFWHLGTIIWVALLAAVGAWVWHWVSHRTRETGH</sequence>
<evidence type="ECO:0000256" key="1">
    <source>
        <dbReference type="SAM" id="Phobius"/>
    </source>
</evidence>
<protein>
    <submittedName>
        <fullName evidence="2">Uncharacterized protein</fullName>
    </submittedName>
</protein>
<dbReference type="KEGG" id="sap:Sulac_1277"/>
<dbReference type="Proteomes" id="UP000005439">
    <property type="component" value="Chromosome"/>
</dbReference>
<evidence type="ECO:0000313" key="3">
    <source>
        <dbReference type="Proteomes" id="UP000005439"/>
    </source>
</evidence>
<dbReference type="EMBL" id="CP003179">
    <property type="protein sequence ID" value="AEW04774.1"/>
    <property type="molecule type" value="Genomic_DNA"/>
</dbReference>
<proteinExistence type="predicted"/>
<dbReference type="PATRIC" id="fig|679936.5.peg.1339"/>
<keyword evidence="1" id="KW-0472">Membrane</keyword>
<dbReference type="AlphaFoldDB" id="G8TVT0"/>
<gene>
    <name evidence="2" type="ordered locus">Sulac_1277</name>
</gene>
<feature type="transmembrane region" description="Helical" evidence="1">
    <location>
        <begin position="6"/>
        <end position="39"/>
    </location>
</feature>